<comment type="caution">
    <text evidence="9">The sequence shown here is derived from an EMBL/GenBank/DDBJ whole genome shotgun (WGS) entry which is preliminary data.</text>
</comment>
<reference evidence="9" key="2">
    <citation type="submission" date="2021-04" db="EMBL/GenBank/DDBJ databases">
        <authorList>
            <person name="Gilroy R."/>
        </authorList>
    </citation>
    <scope>NUCLEOTIDE SEQUENCE</scope>
    <source>
        <strain evidence="9">CHK179-7159</strain>
    </source>
</reference>
<comment type="subcellular location">
    <subcellularLocation>
        <location evidence="1">Cell membrane</location>
        <topology evidence="1">Multi-pass membrane protein</topology>
    </subcellularLocation>
</comment>
<evidence type="ECO:0000259" key="8">
    <source>
        <dbReference type="Pfam" id="PF06738"/>
    </source>
</evidence>
<sequence>MEERRLVLDCAMQAGTILLKNGAEIFRVEETVARICSHFGVESEKAFVLSNGIFLTAGSGQEPFYAKVQHIPVSGARLDRVAAVNQLSREIAEGCFTPAEVKRRLDEIEHMPEKSDRVKVLASAVGSGCFCCMFGGSPLDCLGAFLTGFLLYIYVLKLFTPHLSKIIGNIGGGALVTVLCLLLCRMNLGESINYMIIGSIMPLVPGIAFVNGVRDIADGDYIAGSVRLLDAILVFVCIASGVGLVITIYHGLTGGWLL</sequence>
<evidence type="ECO:0000256" key="7">
    <source>
        <dbReference type="SAM" id="Phobius"/>
    </source>
</evidence>
<evidence type="ECO:0000256" key="2">
    <source>
        <dbReference type="ARBA" id="ARBA00022475"/>
    </source>
</evidence>
<dbReference type="AlphaFoldDB" id="A0A9D2I322"/>
<protein>
    <submittedName>
        <fullName evidence="9">Threonine/serine exporter family protein</fullName>
    </submittedName>
</protein>
<name>A0A9D2I322_9FIRM</name>
<evidence type="ECO:0000313" key="9">
    <source>
        <dbReference type="EMBL" id="HJA91985.1"/>
    </source>
</evidence>
<dbReference type="GO" id="GO:0015744">
    <property type="term" value="P:succinate transport"/>
    <property type="evidence" value="ECO:0007669"/>
    <property type="project" value="TreeGrafter"/>
</dbReference>
<evidence type="ECO:0000256" key="5">
    <source>
        <dbReference type="ARBA" id="ARBA00023136"/>
    </source>
</evidence>
<keyword evidence="4 7" id="KW-1133">Transmembrane helix</keyword>
<dbReference type="GO" id="GO:0005886">
    <property type="term" value="C:plasma membrane"/>
    <property type="evidence" value="ECO:0007669"/>
    <property type="project" value="UniProtKB-SubCell"/>
</dbReference>
<accession>A0A9D2I322</accession>
<evidence type="ECO:0000256" key="1">
    <source>
        <dbReference type="ARBA" id="ARBA00004651"/>
    </source>
</evidence>
<comment type="similarity">
    <text evidence="6">Belongs to the ThrE exporter (TC 2.A.79) family.</text>
</comment>
<evidence type="ECO:0000256" key="4">
    <source>
        <dbReference type="ARBA" id="ARBA00022989"/>
    </source>
</evidence>
<dbReference type="PANTHER" id="PTHR34390:SF2">
    <property type="entry name" value="SUCCINATE TRANSPORTER SUBUNIT YJJP-RELATED"/>
    <property type="match status" value="1"/>
</dbReference>
<organism evidence="9 10">
    <name type="scientific">Candidatus Eisenbergiella merdipullorum</name>
    <dbReference type="NCBI Taxonomy" id="2838553"/>
    <lineage>
        <taxon>Bacteria</taxon>
        <taxon>Bacillati</taxon>
        <taxon>Bacillota</taxon>
        <taxon>Clostridia</taxon>
        <taxon>Lachnospirales</taxon>
        <taxon>Lachnospiraceae</taxon>
        <taxon>Eisenbergiella</taxon>
    </lineage>
</organism>
<dbReference type="EMBL" id="DWYY01000033">
    <property type="protein sequence ID" value="HJA91985.1"/>
    <property type="molecule type" value="Genomic_DNA"/>
</dbReference>
<gene>
    <name evidence="9" type="ORF">H9717_02505</name>
</gene>
<feature type="transmembrane region" description="Helical" evidence="7">
    <location>
        <begin position="228"/>
        <end position="252"/>
    </location>
</feature>
<feature type="transmembrane region" description="Helical" evidence="7">
    <location>
        <begin position="194"/>
        <end position="216"/>
    </location>
</feature>
<dbReference type="Pfam" id="PF06738">
    <property type="entry name" value="ThrE"/>
    <property type="match status" value="1"/>
</dbReference>
<keyword evidence="3 7" id="KW-0812">Transmembrane</keyword>
<feature type="transmembrane region" description="Helical" evidence="7">
    <location>
        <begin position="142"/>
        <end position="159"/>
    </location>
</feature>
<dbReference type="Proteomes" id="UP000886858">
    <property type="component" value="Unassembled WGS sequence"/>
</dbReference>
<dbReference type="GO" id="GO:0022857">
    <property type="term" value="F:transmembrane transporter activity"/>
    <property type="evidence" value="ECO:0007669"/>
    <property type="project" value="InterPro"/>
</dbReference>
<keyword evidence="2" id="KW-1003">Cell membrane</keyword>
<proteinExistence type="inferred from homology"/>
<evidence type="ECO:0000256" key="3">
    <source>
        <dbReference type="ARBA" id="ARBA00022692"/>
    </source>
</evidence>
<keyword evidence="5 7" id="KW-0472">Membrane</keyword>
<dbReference type="InterPro" id="IPR010619">
    <property type="entry name" value="ThrE-like_N"/>
</dbReference>
<evidence type="ECO:0000313" key="10">
    <source>
        <dbReference type="Proteomes" id="UP000886858"/>
    </source>
</evidence>
<reference evidence="9" key="1">
    <citation type="journal article" date="2021" name="PeerJ">
        <title>Extensive microbial diversity within the chicken gut microbiome revealed by metagenomics and culture.</title>
        <authorList>
            <person name="Gilroy R."/>
            <person name="Ravi A."/>
            <person name="Getino M."/>
            <person name="Pursley I."/>
            <person name="Horton D.L."/>
            <person name="Alikhan N.F."/>
            <person name="Baker D."/>
            <person name="Gharbi K."/>
            <person name="Hall N."/>
            <person name="Watson M."/>
            <person name="Adriaenssens E.M."/>
            <person name="Foster-Nyarko E."/>
            <person name="Jarju S."/>
            <person name="Secka A."/>
            <person name="Antonio M."/>
            <person name="Oren A."/>
            <person name="Chaudhuri R.R."/>
            <person name="La Ragione R."/>
            <person name="Hildebrand F."/>
            <person name="Pallen M.J."/>
        </authorList>
    </citation>
    <scope>NUCLEOTIDE SEQUENCE</scope>
    <source>
        <strain evidence="9">CHK179-7159</strain>
    </source>
</reference>
<feature type="transmembrane region" description="Helical" evidence="7">
    <location>
        <begin position="166"/>
        <end position="188"/>
    </location>
</feature>
<feature type="domain" description="Threonine/serine exporter-like N-terminal" evidence="8">
    <location>
        <begin position="10"/>
        <end position="248"/>
    </location>
</feature>
<evidence type="ECO:0000256" key="6">
    <source>
        <dbReference type="ARBA" id="ARBA00034125"/>
    </source>
</evidence>
<dbReference type="PANTHER" id="PTHR34390">
    <property type="entry name" value="UPF0442 PROTEIN YJJB-RELATED"/>
    <property type="match status" value="1"/>
</dbReference>
<dbReference type="InterPro" id="IPR050539">
    <property type="entry name" value="ThrE_Dicarb/AminoAcid_Exp"/>
</dbReference>